<dbReference type="GeneID" id="87887785"/>
<reference evidence="1" key="2">
    <citation type="submission" date="2023-06" db="EMBL/GenBank/DDBJ databases">
        <authorList>
            <consortium name="Lawrence Berkeley National Laboratory"/>
            <person name="Mondo S.J."/>
            <person name="Hensen N."/>
            <person name="Bonometti L."/>
            <person name="Westerberg I."/>
            <person name="Brannstrom I.O."/>
            <person name="Guillou S."/>
            <person name="Cros-Aarteil S."/>
            <person name="Calhoun S."/>
            <person name="Haridas S."/>
            <person name="Kuo A."/>
            <person name="Pangilinan J."/>
            <person name="Riley R."/>
            <person name="Labutti K."/>
            <person name="Andreopoulos B."/>
            <person name="Lipzen A."/>
            <person name="Chen C."/>
            <person name="Yanf M."/>
            <person name="Daum C."/>
            <person name="Ng V."/>
            <person name="Clum A."/>
            <person name="Steindorff A."/>
            <person name="Ohm R."/>
            <person name="Martin F."/>
            <person name="Silar P."/>
            <person name="Natvig D."/>
            <person name="Lalanne C."/>
            <person name="Gautier V."/>
            <person name="Ament-Velasquez S.L."/>
            <person name="Kruys A."/>
            <person name="Hutchinson M.I."/>
            <person name="Powell A.J."/>
            <person name="Barry K."/>
            <person name="Miller A.N."/>
            <person name="Grigoriev I.V."/>
            <person name="Debuchy R."/>
            <person name="Gladieux P."/>
            <person name="Thoren M.H."/>
            <person name="Johannesson H."/>
        </authorList>
    </citation>
    <scope>NUCLEOTIDE SEQUENCE</scope>
    <source>
        <strain evidence="1">CBS 333.67</strain>
    </source>
</reference>
<name>A0AAJ0M2K8_9PEZI</name>
<feature type="non-terminal residue" evidence="1">
    <location>
        <position position="1"/>
    </location>
</feature>
<gene>
    <name evidence="1" type="ORF">B0T15DRAFT_527172</name>
</gene>
<evidence type="ECO:0000313" key="1">
    <source>
        <dbReference type="EMBL" id="KAK3306424.1"/>
    </source>
</evidence>
<proteinExistence type="predicted"/>
<keyword evidence="2" id="KW-1185">Reference proteome</keyword>
<dbReference type="EMBL" id="JAUDZG010000003">
    <property type="protein sequence ID" value="KAK3306424.1"/>
    <property type="molecule type" value="Genomic_DNA"/>
</dbReference>
<dbReference type="RefSeq" id="XP_062722204.1">
    <property type="nucleotide sequence ID" value="XM_062868956.1"/>
</dbReference>
<evidence type="ECO:0008006" key="3">
    <source>
        <dbReference type="Google" id="ProtNLM"/>
    </source>
</evidence>
<dbReference type="Proteomes" id="UP001273166">
    <property type="component" value="Unassembled WGS sequence"/>
</dbReference>
<organism evidence="1 2">
    <name type="scientific">Chaetomium strumarium</name>
    <dbReference type="NCBI Taxonomy" id="1170767"/>
    <lineage>
        <taxon>Eukaryota</taxon>
        <taxon>Fungi</taxon>
        <taxon>Dikarya</taxon>
        <taxon>Ascomycota</taxon>
        <taxon>Pezizomycotina</taxon>
        <taxon>Sordariomycetes</taxon>
        <taxon>Sordariomycetidae</taxon>
        <taxon>Sordariales</taxon>
        <taxon>Chaetomiaceae</taxon>
        <taxon>Chaetomium</taxon>
    </lineage>
</organism>
<protein>
    <recommendedName>
        <fullName evidence="3">CCHC-type domain-containing protein</fullName>
    </recommendedName>
</protein>
<dbReference type="AlphaFoldDB" id="A0AAJ0M2K8"/>
<reference evidence="1" key="1">
    <citation type="journal article" date="2023" name="Mol. Phylogenet. Evol.">
        <title>Genome-scale phylogeny and comparative genomics of the fungal order Sordariales.</title>
        <authorList>
            <person name="Hensen N."/>
            <person name="Bonometti L."/>
            <person name="Westerberg I."/>
            <person name="Brannstrom I.O."/>
            <person name="Guillou S."/>
            <person name="Cros-Aarteil S."/>
            <person name="Calhoun S."/>
            <person name="Haridas S."/>
            <person name="Kuo A."/>
            <person name="Mondo S."/>
            <person name="Pangilinan J."/>
            <person name="Riley R."/>
            <person name="LaButti K."/>
            <person name="Andreopoulos B."/>
            <person name="Lipzen A."/>
            <person name="Chen C."/>
            <person name="Yan M."/>
            <person name="Daum C."/>
            <person name="Ng V."/>
            <person name="Clum A."/>
            <person name="Steindorff A."/>
            <person name="Ohm R.A."/>
            <person name="Martin F."/>
            <person name="Silar P."/>
            <person name="Natvig D.O."/>
            <person name="Lalanne C."/>
            <person name="Gautier V."/>
            <person name="Ament-Velasquez S.L."/>
            <person name="Kruys A."/>
            <person name="Hutchinson M.I."/>
            <person name="Powell A.J."/>
            <person name="Barry K."/>
            <person name="Miller A.N."/>
            <person name="Grigoriev I.V."/>
            <person name="Debuchy R."/>
            <person name="Gladieux P."/>
            <person name="Hiltunen Thoren M."/>
            <person name="Johannesson H."/>
        </authorList>
    </citation>
    <scope>NUCLEOTIDE SEQUENCE</scope>
    <source>
        <strain evidence="1">CBS 333.67</strain>
    </source>
</reference>
<evidence type="ECO:0000313" key="2">
    <source>
        <dbReference type="Proteomes" id="UP001273166"/>
    </source>
</evidence>
<accession>A0AAJ0M2K8</accession>
<comment type="caution">
    <text evidence="1">The sequence shown here is derived from an EMBL/GenBank/DDBJ whole genome shotgun (WGS) entry which is preliminary data.</text>
</comment>
<sequence length="59" mass="6109">GARTKVRCYGVCGKPGHNARTCQEVAEASDSAVSDVIVVGLESGSFACLGHSLIIYVII</sequence>